<accession>A0A0C5XLV0</accession>
<proteinExistence type="inferred from homology"/>
<sequence length="266" mass="28382">MPARAPSRTSAPTETRETGETGETGALIVFGVVPAAGASGVEMPDDLRVTFVVSADLAAAVAPAPPSYVRPGRAELLHHHGVLDALAARGATVPVRFGTIAPDRAGVVDFLSEQHDRLAATLDALTGRRQFNLRATYVEDAVLADLVVSDPEIRALRERTRDVSEDASYPDRIRLGELVARGLAARGARDADVLLGSVEPLVADLRVRSEPAGTQLLDVALLVDDARTQHLLDRLEGLAEENHEQIRLRLVGPMAAYDFAGDPPWA</sequence>
<dbReference type="RefSeq" id="WP_052138597.1">
    <property type="nucleotide sequence ID" value="NZ_BJMC01000009.1"/>
</dbReference>
<protein>
    <submittedName>
        <fullName evidence="4">Putative gas vesicle synthesis protein</fullName>
    </submittedName>
</protein>
<dbReference type="InterPro" id="IPR009430">
    <property type="entry name" value="GvpL/GvpF"/>
</dbReference>
<dbReference type="Proteomes" id="UP000030300">
    <property type="component" value="Chromosome"/>
</dbReference>
<dbReference type="PANTHER" id="PTHR36852:SF1">
    <property type="entry name" value="PROTEIN GVPL 2"/>
    <property type="match status" value="1"/>
</dbReference>
<evidence type="ECO:0000256" key="1">
    <source>
        <dbReference type="ARBA" id="ARBA00022987"/>
    </source>
</evidence>
<dbReference type="GO" id="GO:0031412">
    <property type="term" value="P:gas vesicle organization"/>
    <property type="evidence" value="ECO:0007669"/>
    <property type="project" value="InterPro"/>
</dbReference>
<evidence type="ECO:0000256" key="3">
    <source>
        <dbReference type="ARBA" id="ARBA00035643"/>
    </source>
</evidence>
<dbReference type="Pfam" id="PF06386">
    <property type="entry name" value="GvpL_GvpF"/>
    <property type="match status" value="1"/>
</dbReference>
<dbReference type="PANTHER" id="PTHR36852">
    <property type="entry name" value="PROTEIN GVPL 2"/>
    <property type="match status" value="1"/>
</dbReference>
<evidence type="ECO:0000256" key="2">
    <source>
        <dbReference type="ARBA" id="ARBA00035108"/>
    </source>
</evidence>
<comment type="subcellular location">
    <subcellularLocation>
        <location evidence="2">Gas vesicle</location>
    </subcellularLocation>
</comment>
<reference evidence="4 5" key="1">
    <citation type="journal article" date="2015" name="Genome Announc.">
        <title>Complete Genome Sequence of Steroid-Transforming Nocardioides simplex VKM Ac-2033D.</title>
        <authorList>
            <person name="Shtratnikova V.Y."/>
            <person name="Schelkunov M.I."/>
            <person name="Pekov Y.A."/>
            <person name="Fokina V.V."/>
            <person name="Logacheva M.D."/>
            <person name="Sokolov S.L."/>
            <person name="Bragin E.Y."/>
            <person name="Ashapkin V.V."/>
            <person name="Donova M.V."/>
        </authorList>
    </citation>
    <scope>NUCLEOTIDE SEQUENCE [LARGE SCALE GENOMIC DNA]</scope>
    <source>
        <strain evidence="4 5">VKM Ac-2033D</strain>
    </source>
</reference>
<keyword evidence="1" id="KW-0304">Gas vesicle</keyword>
<dbReference type="GeneID" id="96609807"/>
<dbReference type="OrthoDB" id="4864106at2"/>
<dbReference type="EMBL" id="CP009896">
    <property type="protein sequence ID" value="AJR18407.1"/>
    <property type="molecule type" value="Genomic_DNA"/>
</dbReference>
<comment type="similarity">
    <text evidence="3">Belongs to the gas vesicle GvpF/GvpL family.</text>
</comment>
<evidence type="ECO:0000313" key="4">
    <source>
        <dbReference type="EMBL" id="AJR18407.1"/>
    </source>
</evidence>
<gene>
    <name evidence="4" type="ORF">KR76_13110</name>
</gene>
<keyword evidence="5" id="KW-1185">Reference proteome</keyword>
<name>A0A0C5XLV0_NOCSI</name>
<dbReference type="GO" id="GO:0031411">
    <property type="term" value="C:gas vesicle"/>
    <property type="evidence" value="ECO:0007669"/>
    <property type="project" value="UniProtKB-SubCell"/>
</dbReference>
<dbReference type="HOGENOM" id="CLU_065736_3_1_11"/>
<dbReference type="AlphaFoldDB" id="A0A0C5XLV0"/>
<dbReference type="STRING" id="2045.KR76_13110"/>
<dbReference type="KEGG" id="psim:KR76_13110"/>
<evidence type="ECO:0000313" key="5">
    <source>
        <dbReference type="Proteomes" id="UP000030300"/>
    </source>
</evidence>
<organism evidence="4 5">
    <name type="scientific">Nocardioides simplex</name>
    <name type="common">Arthrobacter simplex</name>
    <dbReference type="NCBI Taxonomy" id="2045"/>
    <lineage>
        <taxon>Bacteria</taxon>
        <taxon>Bacillati</taxon>
        <taxon>Actinomycetota</taxon>
        <taxon>Actinomycetes</taxon>
        <taxon>Propionibacteriales</taxon>
        <taxon>Nocardioidaceae</taxon>
        <taxon>Pimelobacter</taxon>
    </lineage>
</organism>